<dbReference type="RefSeq" id="WP_220199058.1">
    <property type="nucleotide sequence ID" value="NZ_BNJF01000007.1"/>
</dbReference>
<evidence type="ECO:0000256" key="1">
    <source>
        <dbReference type="ARBA" id="ARBA00006964"/>
    </source>
</evidence>
<dbReference type="EMBL" id="BNJF01000007">
    <property type="protein sequence ID" value="GHO49989.1"/>
    <property type="molecule type" value="Genomic_DNA"/>
</dbReference>
<proteinExistence type="inferred from homology"/>
<dbReference type="GO" id="GO:0046872">
    <property type="term" value="F:metal ion binding"/>
    <property type="evidence" value="ECO:0007669"/>
    <property type="project" value="UniProtKB-KW"/>
</dbReference>
<protein>
    <recommendedName>
        <fullName evidence="2">GTP cyclohydrolase 1 type 2 homolog</fullName>
    </recommendedName>
</protein>
<keyword evidence="3 4" id="KW-0479">Metal-binding</keyword>
<comment type="caution">
    <text evidence="5">The sequence shown here is derived from an EMBL/GenBank/DDBJ whole genome shotgun (WGS) entry which is preliminary data.</text>
</comment>
<evidence type="ECO:0000256" key="4">
    <source>
        <dbReference type="PIRSR" id="PIRSR602678-1"/>
    </source>
</evidence>
<evidence type="ECO:0000313" key="5">
    <source>
        <dbReference type="EMBL" id="GHO49989.1"/>
    </source>
</evidence>
<dbReference type="InterPro" id="IPR002678">
    <property type="entry name" value="DUF34/NIF3"/>
</dbReference>
<sequence>MRTIQNVIDLIIAEIPDAPLEDTVDVFKCGDPTQEVTGIVTTFTATMDVLRKTVKLGANLIITHEPTFYEHRERTEWLADDPVFQAKRAFLEEHKLTVWRFHDYWHRHQPDGIITGMLKALAWEKYRLPDTRAMLAIPGMTLANLVAALKEKLALPVVRVVGNPQQSSERIAMLVGSPGGDFQIMAFQQWNADVVICGETSEWQTCEYVRDAIALGHNKALVIIGHAKSEEEGMHYLSSWLQPKVPEVPITYLAIGDPITTL</sequence>
<name>A0A8J3IEY7_9CHLR</name>
<dbReference type="PANTHER" id="PTHR13799:SF14">
    <property type="entry name" value="GTP CYCLOHYDROLASE 1 TYPE 2 HOMOLOG"/>
    <property type="match status" value="1"/>
</dbReference>
<comment type="similarity">
    <text evidence="1">Belongs to the GTP cyclohydrolase I type 2/NIF3 family.</text>
</comment>
<evidence type="ECO:0000256" key="2">
    <source>
        <dbReference type="ARBA" id="ARBA00022112"/>
    </source>
</evidence>
<gene>
    <name evidence="5" type="ORF">KSX_81520</name>
</gene>
<dbReference type="Proteomes" id="UP000612362">
    <property type="component" value="Unassembled WGS sequence"/>
</dbReference>
<evidence type="ECO:0000313" key="6">
    <source>
        <dbReference type="Proteomes" id="UP000612362"/>
    </source>
</evidence>
<dbReference type="AlphaFoldDB" id="A0A8J3IEY7"/>
<evidence type="ECO:0000256" key="3">
    <source>
        <dbReference type="ARBA" id="ARBA00022723"/>
    </source>
</evidence>
<keyword evidence="6" id="KW-1185">Reference proteome</keyword>
<dbReference type="SUPFAM" id="SSF102705">
    <property type="entry name" value="NIF3 (NGG1p interacting factor 3)-like"/>
    <property type="match status" value="1"/>
</dbReference>
<reference evidence="5" key="1">
    <citation type="submission" date="2020-10" db="EMBL/GenBank/DDBJ databases">
        <title>Taxonomic study of unclassified bacteria belonging to the class Ktedonobacteria.</title>
        <authorList>
            <person name="Yabe S."/>
            <person name="Wang C.M."/>
            <person name="Zheng Y."/>
            <person name="Sakai Y."/>
            <person name="Cavaletti L."/>
            <person name="Monciardini P."/>
            <person name="Donadio S."/>
        </authorList>
    </citation>
    <scope>NUCLEOTIDE SEQUENCE</scope>
    <source>
        <strain evidence="5">SOSP1-1</strain>
    </source>
</reference>
<dbReference type="Gene3D" id="3.40.1390.30">
    <property type="entry name" value="NIF3 (NGG1p interacting factor 3)-like"/>
    <property type="match status" value="2"/>
</dbReference>
<dbReference type="InterPro" id="IPR036069">
    <property type="entry name" value="DUF34/NIF3_sf"/>
</dbReference>
<feature type="binding site" evidence="4">
    <location>
        <position position="64"/>
    </location>
    <ligand>
        <name>a divalent metal cation</name>
        <dbReference type="ChEBI" id="CHEBI:60240"/>
        <label>2</label>
    </ligand>
</feature>
<feature type="binding site" evidence="4">
    <location>
        <position position="226"/>
    </location>
    <ligand>
        <name>a divalent metal cation</name>
        <dbReference type="ChEBI" id="CHEBI:60240"/>
        <label>1</label>
    </ligand>
</feature>
<accession>A0A8J3IEY7</accession>
<dbReference type="PANTHER" id="PTHR13799">
    <property type="entry name" value="NGG1 INTERACTING FACTOR 3"/>
    <property type="match status" value="1"/>
</dbReference>
<organism evidence="5 6">
    <name type="scientific">Ktedonospora formicarum</name>
    <dbReference type="NCBI Taxonomy" id="2778364"/>
    <lineage>
        <taxon>Bacteria</taxon>
        <taxon>Bacillati</taxon>
        <taxon>Chloroflexota</taxon>
        <taxon>Ktedonobacteria</taxon>
        <taxon>Ktedonobacterales</taxon>
        <taxon>Ktedonobacteraceae</taxon>
        <taxon>Ktedonospora</taxon>
    </lineage>
</organism>
<feature type="binding site" evidence="4">
    <location>
        <position position="230"/>
    </location>
    <ligand>
        <name>a divalent metal cation</name>
        <dbReference type="ChEBI" id="CHEBI:60240"/>
        <label>1</label>
    </ligand>
</feature>
<dbReference type="Pfam" id="PF01784">
    <property type="entry name" value="DUF34_NIF3"/>
    <property type="match status" value="1"/>
</dbReference>
<dbReference type="GO" id="GO:0005737">
    <property type="term" value="C:cytoplasm"/>
    <property type="evidence" value="ECO:0007669"/>
    <property type="project" value="TreeGrafter"/>
</dbReference>